<evidence type="ECO:0000256" key="9">
    <source>
        <dbReference type="RuleBase" id="RU003811"/>
    </source>
</evidence>
<keyword evidence="12" id="KW-1185">Reference proteome</keyword>
<comment type="similarity">
    <text evidence="2 7 8">In the C-terminal section; belongs to the NAD synthetase family.</text>
</comment>
<dbReference type="PROSITE" id="PS50263">
    <property type="entry name" value="CN_HYDROLASE"/>
    <property type="match status" value="1"/>
</dbReference>
<dbReference type="NCBIfam" id="NF002730">
    <property type="entry name" value="PRK02628.1"/>
    <property type="match status" value="1"/>
</dbReference>
<evidence type="ECO:0000256" key="3">
    <source>
        <dbReference type="ARBA" id="ARBA00022598"/>
    </source>
</evidence>
<evidence type="ECO:0000256" key="5">
    <source>
        <dbReference type="ARBA" id="ARBA00022840"/>
    </source>
</evidence>
<keyword evidence="4 7" id="KW-0547">Nucleotide-binding</keyword>
<dbReference type="InterPro" id="IPR003010">
    <property type="entry name" value="C-N_Hydrolase"/>
</dbReference>
<feature type="active site" description="Nucleophile; for glutaminase activity" evidence="7">
    <location>
        <position position="165"/>
    </location>
</feature>
<dbReference type="Proteomes" id="UP000512167">
    <property type="component" value="Chromosome"/>
</dbReference>
<feature type="binding site" evidence="7">
    <location>
        <position position="192"/>
    </location>
    <ligand>
        <name>L-glutamine</name>
        <dbReference type="ChEBI" id="CHEBI:58359"/>
    </ligand>
</feature>
<evidence type="ECO:0000313" key="11">
    <source>
        <dbReference type="EMBL" id="QLY39724.1"/>
    </source>
</evidence>
<dbReference type="Pfam" id="PF00795">
    <property type="entry name" value="CN_hydrolase"/>
    <property type="match status" value="1"/>
</dbReference>
<dbReference type="GO" id="GO:0009435">
    <property type="term" value="P:NAD+ biosynthetic process"/>
    <property type="evidence" value="ECO:0007669"/>
    <property type="project" value="UniProtKB-UniRule"/>
</dbReference>
<reference evidence="11 12" key="1">
    <citation type="submission" date="2020-04" db="EMBL/GenBank/DDBJ databases">
        <authorList>
            <person name="Zheng R.K."/>
            <person name="Sun C.M."/>
        </authorList>
    </citation>
    <scope>NUCLEOTIDE SEQUENCE [LARGE SCALE GENOMIC DNA]</scope>
    <source>
        <strain evidence="12">zrk29</strain>
    </source>
</reference>
<feature type="binding site" evidence="7">
    <location>
        <position position="464"/>
    </location>
    <ligand>
        <name>deamido-NAD(+)</name>
        <dbReference type="ChEBI" id="CHEBI:58437"/>
        <note>ligand shared between two neighboring subunits</note>
    </ligand>
</feature>
<comment type="pathway">
    <text evidence="1 7 8">Cofactor biosynthesis; NAD(+) biosynthesis; NAD(+) from deamido-NAD(+) (L-Gln route): step 1/1.</text>
</comment>
<dbReference type="Gene3D" id="1.10.10.1140">
    <property type="entry name" value="Glutamine-dependent NAD+ synthetase, C-terminal domain"/>
    <property type="match status" value="1"/>
</dbReference>
<dbReference type="InterPro" id="IPR022310">
    <property type="entry name" value="NAD/GMP_synthase"/>
</dbReference>
<name>A0A7L6N5F6_9MOLU</name>
<dbReference type="InterPro" id="IPR014445">
    <property type="entry name" value="Gln-dep_NAD_synthase"/>
</dbReference>
<evidence type="ECO:0000256" key="2">
    <source>
        <dbReference type="ARBA" id="ARBA00007145"/>
    </source>
</evidence>
<keyword evidence="3 7" id="KW-0436">Ligase</keyword>
<dbReference type="NCBIfam" id="TIGR00552">
    <property type="entry name" value="nadE"/>
    <property type="match status" value="1"/>
</dbReference>
<feature type="binding site" evidence="7">
    <location>
        <position position="435"/>
    </location>
    <ligand>
        <name>deamido-NAD(+)</name>
        <dbReference type="ChEBI" id="CHEBI:58437"/>
        <note>ligand shared between two neighboring subunits</note>
    </ligand>
</feature>
<dbReference type="AlphaFoldDB" id="A0A7L6N5F6"/>
<dbReference type="Gene3D" id="3.60.110.10">
    <property type="entry name" value="Carbon-nitrogen hydrolase"/>
    <property type="match status" value="1"/>
</dbReference>
<dbReference type="SUPFAM" id="SSF56317">
    <property type="entry name" value="Carbon-nitrogen hydrolase"/>
    <property type="match status" value="1"/>
</dbReference>
<feature type="binding site" evidence="7">
    <location>
        <position position="198"/>
    </location>
    <ligand>
        <name>L-glutamine</name>
        <dbReference type="ChEBI" id="CHEBI:58359"/>
    </ligand>
</feature>
<comment type="catalytic activity">
    <reaction evidence="7 8">
        <text>deamido-NAD(+) + L-glutamine + ATP + H2O = L-glutamate + AMP + diphosphate + NAD(+) + H(+)</text>
        <dbReference type="Rhea" id="RHEA:24384"/>
        <dbReference type="ChEBI" id="CHEBI:15377"/>
        <dbReference type="ChEBI" id="CHEBI:15378"/>
        <dbReference type="ChEBI" id="CHEBI:29985"/>
        <dbReference type="ChEBI" id="CHEBI:30616"/>
        <dbReference type="ChEBI" id="CHEBI:33019"/>
        <dbReference type="ChEBI" id="CHEBI:57540"/>
        <dbReference type="ChEBI" id="CHEBI:58359"/>
        <dbReference type="ChEBI" id="CHEBI:58437"/>
        <dbReference type="ChEBI" id="CHEBI:456215"/>
        <dbReference type="EC" id="6.3.5.1"/>
    </reaction>
</comment>
<protein>
    <recommendedName>
        <fullName evidence="7 8">Glutamine-dependent NAD(+) synthetase</fullName>
        <ecNumber evidence="7 8">6.3.5.1</ecNumber>
    </recommendedName>
    <alternativeName>
        <fullName evidence="7 8">NAD(+) synthase [glutamine-hydrolyzing]</fullName>
    </alternativeName>
</protein>
<dbReference type="UniPathway" id="UPA00253">
    <property type="reaction ID" value="UER00334"/>
</dbReference>
<dbReference type="EMBL" id="CP051151">
    <property type="protein sequence ID" value="QLY39724.1"/>
    <property type="molecule type" value="Genomic_DNA"/>
</dbReference>
<feature type="binding site" evidence="7">
    <location>
        <begin position="469"/>
        <end position="472"/>
    </location>
    <ligand>
        <name>deamido-NAD(+)</name>
        <dbReference type="ChEBI" id="CHEBI:58437"/>
        <note>ligand shared between two neighboring subunits</note>
    </ligand>
</feature>
<proteinExistence type="inferred from homology"/>
<dbReference type="GO" id="GO:0004359">
    <property type="term" value="F:glutaminase activity"/>
    <property type="evidence" value="ECO:0007669"/>
    <property type="project" value="InterPro"/>
</dbReference>
<feature type="active site" description="For glutaminase activity" evidence="7">
    <location>
        <position position="111"/>
    </location>
</feature>
<dbReference type="RefSeq" id="WP_312032204.1">
    <property type="nucleotide sequence ID" value="NZ_CP051151.1"/>
</dbReference>
<accession>A0A7L6N5F6</accession>
<dbReference type="InterPro" id="IPR036526">
    <property type="entry name" value="C-N_Hydrolase_sf"/>
</dbReference>
<dbReference type="PANTHER" id="PTHR23090">
    <property type="entry name" value="NH 3 /GLUTAMINE-DEPENDENT NAD + SYNTHETASE"/>
    <property type="match status" value="1"/>
</dbReference>
<dbReference type="GO" id="GO:0008795">
    <property type="term" value="F:NAD+ synthase activity"/>
    <property type="evidence" value="ECO:0007669"/>
    <property type="project" value="UniProtKB-UniRule"/>
</dbReference>
<dbReference type="GO" id="GO:0005524">
    <property type="term" value="F:ATP binding"/>
    <property type="evidence" value="ECO:0007669"/>
    <property type="project" value="UniProtKB-UniRule"/>
</dbReference>
<keyword evidence="5 7" id="KW-0067">ATP-binding</keyword>
<dbReference type="SUPFAM" id="SSF52402">
    <property type="entry name" value="Adenine nucleotide alpha hydrolases-like"/>
    <property type="match status" value="1"/>
</dbReference>
<dbReference type="InterPro" id="IPR014729">
    <property type="entry name" value="Rossmann-like_a/b/a_fold"/>
</dbReference>
<dbReference type="HAMAP" id="MF_02090">
    <property type="entry name" value="NadE_glutamine_dep"/>
    <property type="match status" value="1"/>
</dbReference>
<evidence type="ECO:0000256" key="4">
    <source>
        <dbReference type="ARBA" id="ARBA00022741"/>
    </source>
</evidence>
<feature type="domain" description="CN hydrolase" evidence="10">
    <location>
        <begin position="6"/>
        <end position="265"/>
    </location>
</feature>
<dbReference type="GO" id="GO:0005737">
    <property type="term" value="C:cytoplasm"/>
    <property type="evidence" value="ECO:0007669"/>
    <property type="project" value="InterPro"/>
</dbReference>
<comment type="similarity">
    <text evidence="9">Belongs to the NAD synthetase family.</text>
</comment>
<dbReference type="CDD" id="cd00553">
    <property type="entry name" value="NAD_synthase"/>
    <property type="match status" value="1"/>
</dbReference>
<dbReference type="Pfam" id="PF02540">
    <property type="entry name" value="NAD_synthase"/>
    <property type="match status" value="1"/>
</dbReference>
<organism evidence="11 12">
    <name type="scientific">Hujiaoplasma nucleasis</name>
    <dbReference type="NCBI Taxonomy" id="2725268"/>
    <lineage>
        <taxon>Bacteria</taxon>
        <taxon>Bacillati</taxon>
        <taxon>Mycoplasmatota</taxon>
        <taxon>Mollicutes</taxon>
        <taxon>Candidatus Izemoplasmatales</taxon>
        <taxon>Hujiaoplasmataceae</taxon>
        <taxon>Hujiaoplasma</taxon>
    </lineage>
</organism>
<dbReference type="PANTHER" id="PTHR23090:SF9">
    <property type="entry name" value="GLUTAMINE-DEPENDENT NAD(+) SYNTHETASE"/>
    <property type="match status" value="1"/>
</dbReference>
<evidence type="ECO:0000256" key="6">
    <source>
        <dbReference type="ARBA" id="ARBA00023027"/>
    </source>
</evidence>
<evidence type="ECO:0000256" key="8">
    <source>
        <dbReference type="PIRNR" id="PIRNR006630"/>
    </source>
</evidence>
<dbReference type="CDD" id="cd07570">
    <property type="entry name" value="GAT_Gln-NAD-synth"/>
    <property type="match status" value="1"/>
</dbReference>
<dbReference type="PIRSF" id="PIRSF006630">
    <property type="entry name" value="NADS_GAT"/>
    <property type="match status" value="1"/>
</dbReference>
<gene>
    <name evidence="7" type="primary">nadE</name>
    <name evidence="11" type="ORF">HF295_02160</name>
</gene>
<sequence length="618" mass="70083">MHKGFIKISLISPKLEVGNPKFNIDQMLKALENNPSSIAVFPELATTAYTCGDLFFQNSLFTDNDKAIQYFLSNNHFKGIVIMGMPLLLEEMVLNTAVVIQEDKILGIVPKFYLPNAKEYYEKRWFNSGFDVVDKIKNIKYLGKDIAFGNIIFTYKDIQFGVEICEDMWATITPGNLLSVNGANIIFNISASNETVGKEAVRRNAVLEHSRKNSGIYAYCSAGASESSSETVFSGHNIVANNARLIKEVNVFSLETSILYVDLDMERLAYERRSNSSFRDSILKYKFQYQKVNFHLEEKDDHEFSTDIDPLPFVPKKDLYENFKKIASIQEFGLSKRISHIGIKKIIVGISGGLDSSLALLVAANAFDYLGLDRSGIMAYTLPAMHTSERTNANAKKLMELLGVSMHEIDLKDHIQDHLKLLGHDGETEDITYENAQARARTMVLMNMANKEKGIVLGTGDLSEIALGWSTYNGDQMSMYNVNGGIPKTVVRFMIKAYADYVFNDDIKACLYDILDTPISPELSSNQKTENIIGKYEINDFILYRFLNCGDDKERIKFLLGHVFDIKEKEINDYVENFFKRFYSQQFKRTASPDTPKVFDYGLSPRSDYRIPSDVKRS</sequence>
<feature type="binding site" evidence="7">
    <location>
        <position position="588"/>
    </location>
    <ligand>
        <name>deamido-NAD(+)</name>
        <dbReference type="ChEBI" id="CHEBI:58437"/>
        <note>ligand shared between two neighboring subunits</note>
    </ligand>
</feature>
<dbReference type="InterPro" id="IPR041856">
    <property type="entry name" value="NAD+_synth_C"/>
</dbReference>
<keyword evidence="6 7" id="KW-0520">NAD</keyword>
<dbReference type="InterPro" id="IPR003694">
    <property type="entry name" value="NAD_synthase"/>
</dbReference>
<dbReference type="EC" id="6.3.5.1" evidence="7 8"/>
<feature type="binding site" evidence="7">
    <location>
        <begin position="349"/>
        <end position="356"/>
    </location>
    <ligand>
        <name>ATP</name>
        <dbReference type="ChEBI" id="CHEBI:30616"/>
    </ligand>
</feature>
<feature type="binding site" evidence="7">
    <location>
        <position position="459"/>
    </location>
    <ligand>
        <name>ATP</name>
        <dbReference type="ChEBI" id="CHEBI:30616"/>
    </ligand>
</feature>
<dbReference type="Gene3D" id="3.40.50.620">
    <property type="entry name" value="HUPs"/>
    <property type="match status" value="1"/>
</dbReference>
<dbReference type="GO" id="GO:0003952">
    <property type="term" value="F:NAD+ synthase (glutamine-hydrolyzing) activity"/>
    <property type="evidence" value="ECO:0007669"/>
    <property type="project" value="UniProtKB-UniRule"/>
</dbReference>
<dbReference type="KEGG" id="tbk:HF295_02160"/>
<comment type="function">
    <text evidence="7">Catalyzes the ATP-dependent amidation of deamido-NAD to form NAD. Uses L-glutamine as a nitrogen source.</text>
</comment>
<comment type="caution">
    <text evidence="7">Lacks conserved residue(s) required for the propagation of feature annotation.</text>
</comment>
<evidence type="ECO:0000256" key="7">
    <source>
        <dbReference type="HAMAP-Rule" id="MF_02090"/>
    </source>
</evidence>
<evidence type="ECO:0000259" key="10">
    <source>
        <dbReference type="PROSITE" id="PS50263"/>
    </source>
</evidence>
<evidence type="ECO:0000313" key="12">
    <source>
        <dbReference type="Proteomes" id="UP000512167"/>
    </source>
</evidence>
<evidence type="ECO:0000256" key="1">
    <source>
        <dbReference type="ARBA" id="ARBA00005188"/>
    </source>
</evidence>
<feature type="active site" description="Proton acceptor; for glutaminase activity" evidence="7">
    <location>
        <position position="43"/>
    </location>
</feature>